<dbReference type="EMBL" id="DTMZ01000033">
    <property type="protein sequence ID" value="HGD12779.1"/>
    <property type="molecule type" value="Genomic_DNA"/>
</dbReference>
<evidence type="ECO:0000313" key="5">
    <source>
        <dbReference type="EMBL" id="HGD12779.1"/>
    </source>
</evidence>
<comment type="similarity">
    <text evidence="3">Belongs to the flavoredoxin family.</text>
</comment>
<dbReference type="InterPro" id="IPR052174">
    <property type="entry name" value="Flavoredoxin"/>
</dbReference>
<organism evidence="5">
    <name type="scientific">candidate division WOR-3 bacterium</name>
    <dbReference type="NCBI Taxonomy" id="2052148"/>
    <lineage>
        <taxon>Bacteria</taxon>
        <taxon>Bacteria division WOR-3</taxon>
    </lineage>
</organism>
<dbReference type="GO" id="GO:0010181">
    <property type="term" value="F:FMN binding"/>
    <property type="evidence" value="ECO:0007669"/>
    <property type="project" value="InterPro"/>
</dbReference>
<gene>
    <name evidence="5" type="ORF">ENX16_01655</name>
</gene>
<evidence type="ECO:0000259" key="4">
    <source>
        <dbReference type="SMART" id="SM00903"/>
    </source>
</evidence>
<evidence type="ECO:0000256" key="2">
    <source>
        <dbReference type="ARBA" id="ARBA00022630"/>
    </source>
</evidence>
<dbReference type="PANTHER" id="PTHR43567:SF1">
    <property type="entry name" value="FLAVOREDOXIN"/>
    <property type="match status" value="1"/>
</dbReference>
<evidence type="ECO:0000256" key="3">
    <source>
        <dbReference type="ARBA" id="ARBA00038054"/>
    </source>
</evidence>
<evidence type="ECO:0000256" key="1">
    <source>
        <dbReference type="ARBA" id="ARBA00001917"/>
    </source>
</evidence>
<dbReference type="PANTHER" id="PTHR43567">
    <property type="entry name" value="FLAVOREDOXIN-RELATED-RELATED"/>
    <property type="match status" value="1"/>
</dbReference>
<keyword evidence="2" id="KW-0285">Flavoprotein</keyword>
<reference evidence="5" key="1">
    <citation type="journal article" date="2020" name="mSystems">
        <title>Genome- and Community-Level Interaction Insights into Carbon Utilization and Element Cycling Functions of Hydrothermarchaeota in Hydrothermal Sediment.</title>
        <authorList>
            <person name="Zhou Z."/>
            <person name="Liu Y."/>
            <person name="Xu W."/>
            <person name="Pan J."/>
            <person name="Luo Z.H."/>
            <person name="Li M."/>
        </authorList>
    </citation>
    <scope>NUCLEOTIDE SEQUENCE [LARGE SCALE GENOMIC DNA]</scope>
    <source>
        <strain evidence="5">SpSt-914</strain>
    </source>
</reference>
<dbReference type="SUPFAM" id="SSF50475">
    <property type="entry name" value="FMN-binding split barrel"/>
    <property type="match status" value="1"/>
</dbReference>
<dbReference type="GO" id="GO:0016646">
    <property type="term" value="F:oxidoreductase activity, acting on the CH-NH group of donors, NAD or NADP as acceptor"/>
    <property type="evidence" value="ECO:0007669"/>
    <property type="project" value="UniProtKB-ARBA"/>
</dbReference>
<dbReference type="InterPro" id="IPR012349">
    <property type="entry name" value="Split_barrel_FMN-bd"/>
</dbReference>
<comment type="cofactor">
    <cofactor evidence="1">
        <name>FMN</name>
        <dbReference type="ChEBI" id="CHEBI:58210"/>
    </cofactor>
</comment>
<name>A0A7V3PSN3_UNCW3</name>
<dbReference type="Gene3D" id="2.30.110.10">
    <property type="entry name" value="Electron Transport, Fmn-binding Protein, Chain A"/>
    <property type="match status" value="1"/>
</dbReference>
<dbReference type="AlphaFoldDB" id="A0A7V3PSN3"/>
<comment type="caution">
    <text evidence="5">The sequence shown here is derived from an EMBL/GenBank/DDBJ whole genome shotgun (WGS) entry which is preliminary data.</text>
</comment>
<sequence>MKVEVPASQANRLINSGNVVLVSSAYQDKKSIITIAWHCPVSIKPPALAVAIGKTRFSGELIEKSGEFVVNIPDWRLLEAMIFCGTHSGRDIDKFVKTGLTPEKATKLLKAPKIKECIGAIECSVIDRIAVGDHIMFFGEVLFAEADAELFTGGVWNLEKAELIYHLGADRFMKPGLVSALK</sequence>
<feature type="domain" description="Flavin reductase like" evidence="4">
    <location>
        <begin position="12"/>
        <end position="157"/>
    </location>
</feature>
<protein>
    <submittedName>
        <fullName evidence="5">Flavin reductase family protein</fullName>
    </submittedName>
</protein>
<dbReference type="InterPro" id="IPR002563">
    <property type="entry name" value="Flavin_Rdtase-like_dom"/>
</dbReference>
<dbReference type="Pfam" id="PF01613">
    <property type="entry name" value="Flavin_Reduct"/>
    <property type="match status" value="1"/>
</dbReference>
<proteinExistence type="inferred from homology"/>
<accession>A0A7V3PSN3</accession>
<dbReference type="SMART" id="SM00903">
    <property type="entry name" value="Flavin_Reduct"/>
    <property type="match status" value="1"/>
</dbReference>